<dbReference type="Pfam" id="PF01417">
    <property type="entry name" value="ENTH"/>
    <property type="match status" value="1"/>
</dbReference>
<dbReference type="SUPFAM" id="SSF48464">
    <property type="entry name" value="ENTH/VHS domain"/>
    <property type="match status" value="1"/>
</dbReference>
<dbReference type="GO" id="GO:0005737">
    <property type="term" value="C:cytoplasm"/>
    <property type="evidence" value="ECO:0007669"/>
    <property type="project" value="UniProtKB-SubCell"/>
</dbReference>
<dbReference type="SMART" id="SM00726">
    <property type="entry name" value="UIM"/>
    <property type="match status" value="2"/>
</dbReference>
<evidence type="ECO:0000256" key="6">
    <source>
        <dbReference type="SAM" id="MobiDB-lite"/>
    </source>
</evidence>
<feature type="region of interest" description="Disordered" evidence="6">
    <location>
        <begin position="156"/>
        <end position="175"/>
    </location>
</feature>
<feature type="region of interest" description="Disordered" evidence="6">
    <location>
        <begin position="209"/>
        <end position="228"/>
    </location>
</feature>
<dbReference type="AlphaFoldDB" id="A0ABD2QBF5"/>
<dbReference type="PANTHER" id="PTHR12276:SF115">
    <property type="entry name" value="FI19443P1"/>
    <property type="match status" value="1"/>
</dbReference>
<keyword evidence="9" id="KW-1185">Reference proteome</keyword>
<comment type="subcellular location">
    <subcellularLocation>
        <location evidence="1">Cytoplasm</location>
    </subcellularLocation>
</comment>
<dbReference type="InterPro" id="IPR003903">
    <property type="entry name" value="UIM_dom"/>
</dbReference>
<dbReference type="InterPro" id="IPR008942">
    <property type="entry name" value="ENTH_VHS"/>
</dbReference>
<feature type="compositionally biased region" description="Polar residues" evidence="6">
    <location>
        <begin position="166"/>
        <end position="175"/>
    </location>
</feature>
<dbReference type="PROSITE" id="PS50330">
    <property type="entry name" value="UIM"/>
    <property type="match status" value="1"/>
</dbReference>
<accession>A0ABD2QBF5</accession>
<organism evidence="8 9">
    <name type="scientific">Cichlidogyrus casuarinus</name>
    <dbReference type="NCBI Taxonomy" id="1844966"/>
    <lineage>
        <taxon>Eukaryota</taxon>
        <taxon>Metazoa</taxon>
        <taxon>Spiralia</taxon>
        <taxon>Lophotrochozoa</taxon>
        <taxon>Platyhelminthes</taxon>
        <taxon>Monogenea</taxon>
        <taxon>Monopisthocotylea</taxon>
        <taxon>Dactylogyridea</taxon>
        <taxon>Ancyrocephalidae</taxon>
        <taxon>Cichlidogyrus</taxon>
    </lineage>
</organism>
<dbReference type="GO" id="GO:0008289">
    <property type="term" value="F:lipid binding"/>
    <property type="evidence" value="ECO:0007669"/>
    <property type="project" value="UniProtKB-KW"/>
</dbReference>
<name>A0ABD2QBF5_9PLAT</name>
<evidence type="ECO:0000313" key="9">
    <source>
        <dbReference type="Proteomes" id="UP001626550"/>
    </source>
</evidence>
<dbReference type="Gene3D" id="1.25.40.90">
    <property type="match status" value="1"/>
</dbReference>
<evidence type="ECO:0000259" key="7">
    <source>
        <dbReference type="PROSITE" id="PS50942"/>
    </source>
</evidence>
<keyword evidence="4" id="KW-0597">Phosphoprotein</keyword>
<evidence type="ECO:0000256" key="1">
    <source>
        <dbReference type="ARBA" id="ARBA00004496"/>
    </source>
</evidence>
<dbReference type="Proteomes" id="UP001626550">
    <property type="component" value="Unassembled WGS sequence"/>
</dbReference>
<feature type="domain" description="ENTH" evidence="7">
    <location>
        <begin position="10"/>
        <end position="141"/>
    </location>
</feature>
<evidence type="ECO:0000313" key="8">
    <source>
        <dbReference type="EMBL" id="KAL3316859.1"/>
    </source>
</evidence>
<evidence type="ECO:0000256" key="2">
    <source>
        <dbReference type="ARBA" id="ARBA00010130"/>
    </source>
</evidence>
<evidence type="ECO:0000256" key="5">
    <source>
        <dbReference type="ARBA" id="ARBA00023121"/>
    </source>
</evidence>
<dbReference type="EMBL" id="JBJKFK010000472">
    <property type="protein sequence ID" value="KAL3316859.1"/>
    <property type="molecule type" value="Genomic_DNA"/>
</dbReference>
<sequence length="293" mass="33239">MLPIHRHIKNVVNNYSEAEIKVREATSNDSWGPSTTIMNEISHMSYNMISITEIMRMLWRRLNDRNKNWRHVYKSLILLDFLVKNGSNQIALHAKSNIHTIQILEQFNYIEDGKDYGKAIREKARSLRELLMNDEAIRSERQKALSTTNRLDLVGFGANEYPPPSNSRLRTSPLHSDSFGQVSEYETAMPQSAIEEDLQIQLALAISKEEHEKEEQRRRTEQISEDTKLKLAMERSQQETNGDQASSGGALFSLVDISLSAAPASVPDPWALNFTVPSTSQAQPQSQASILDT</sequence>
<keyword evidence="3" id="KW-0963">Cytoplasm</keyword>
<evidence type="ECO:0000256" key="4">
    <source>
        <dbReference type="ARBA" id="ARBA00022553"/>
    </source>
</evidence>
<dbReference type="PANTHER" id="PTHR12276">
    <property type="entry name" value="EPSIN/ENT-RELATED"/>
    <property type="match status" value="1"/>
</dbReference>
<comment type="caution">
    <text evidence="8">The sequence shown here is derived from an EMBL/GenBank/DDBJ whole genome shotgun (WGS) entry which is preliminary data.</text>
</comment>
<evidence type="ECO:0000256" key="3">
    <source>
        <dbReference type="ARBA" id="ARBA00022490"/>
    </source>
</evidence>
<protein>
    <submittedName>
        <fullName evidence="8">Epsin-2</fullName>
    </submittedName>
</protein>
<dbReference type="FunFam" id="1.25.40.90:FF:000006">
    <property type="entry name" value="Clathrin interactor 1"/>
    <property type="match status" value="1"/>
</dbReference>
<dbReference type="PROSITE" id="PS50942">
    <property type="entry name" value="ENTH"/>
    <property type="match status" value="1"/>
</dbReference>
<proteinExistence type="inferred from homology"/>
<reference evidence="8 9" key="1">
    <citation type="submission" date="2024-11" db="EMBL/GenBank/DDBJ databases">
        <title>Adaptive evolution of stress response genes in parasites aligns with host niche diversity.</title>
        <authorList>
            <person name="Hahn C."/>
            <person name="Resl P."/>
        </authorList>
    </citation>
    <scope>NUCLEOTIDE SEQUENCE [LARGE SCALE GENOMIC DNA]</scope>
    <source>
        <strain evidence="8">EGGRZ-B1_66</strain>
        <tissue evidence="8">Body</tissue>
    </source>
</reference>
<comment type="similarity">
    <text evidence="2">Belongs to the epsin family.</text>
</comment>
<keyword evidence="5" id="KW-0446">Lipid-binding</keyword>
<gene>
    <name evidence="8" type="primary">EPN2_2</name>
    <name evidence="8" type="ORF">Ciccas_004487</name>
</gene>
<dbReference type="InterPro" id="IPR013809">
    <property type="entry name" value="ENTH"/>
</dbReference>
<dbReference type="SMART" id="SM00273">
    <property type="entry name" value="ENTH"/>
    <property type="match status" value="1"/>
</dbReference>